<accession>A0ABR1WSW9</accession>
<dbReference type="InterPro" id="IPR001466">
    <property type="entry name" value="Beta-lactam-related"/>
</dbReference>
<organism evidence="2 3">
    <name type="scientific">Apiospora phragmitis</name>
    <dbReference type="NCBI Taxonomy" id="2905665"/>
    <lineage>
        <taxon>Eukaryota</taxon>
        <taxon>Fungi</taxon>
        <taxon>Dikarya</taxon>
        <taxon>Ascomycota</taxon>
        <taxon>Pezizomycotina</taxon>
        <taxon>Sordariomycetes</taxon>
        <taxon>Xylariomycetidae</taxon>
        <taxon>Amphisphaeriales</taxon>
        <taxon>Apiosporaceae</taxon>
        <taxon>Apiospora</taxon>
    </lineage>
</organism>
<feature type="domain" description="Beta-lactamase-related" evidence="1">
    <location>
        <begin position="15"/>
        <end position="133"/>
    </location>
</feature>
<dbReference type="EMBL" id="JAQQWL010000002">
    <property type="protein sequence ID" value="KAK8086234.1"/>
    <property type="molecule type" value="Genomic_DNA"/>
</dbReference>
<evidence type="ECO:0000259" key="1">
    <source>
        <dbReference type="Pfam" id="PF00144"/>
    </source>
</evidence>
<sequence>MAQIQGTCDPRFEKFRTLFQGFLDAGEEVGASLTVNLSGENVVDLYGGHANAERTRPWTCDTIVPVASLTKTVSALAVLMLVESGAIASVHDKVPKYWPEFAANGKEAVEIRHLLSHTSGVAGWEDEARMSEFITPAPLPGSGGGAGAMPPGFKPGPLFMKAIGNPAKSPGFCQTRAWRGGEQGVSNGYGNARALDTILSNITLAGGEDDDEKKKYLLSKPTVDLIFEEQARGADLAVGQNIRWGIGYGLSGDGRDATWVDDRLPVGGRIAYWGGSGGSLGIMDVDRKLTITYAMNVRSTILIGNTASTAYLKAIYEALGVEI</sequence>
<dbReference type="InterPro" id="IPR012338">
    <property type="entry name" value="Beta-lactam/transpept-like"/>
</dbReference>
<evidence type="ECO:0000313" key="2">
    <source>
        <dbReference type="EMBL" id="KAK8086234.1"/>
    </source>
</evidence>
<evidence type="ECO:0000313" key="3">
    <source>
        <dbReference type="Proteomes" id="UP001480595"/>
    </source>
</evidence>
<dbReference type="GeneID" id="92085680"/>
<dbReference type="Proteomes" id="UP001480595">
    <property type="component" value="Unassembled WGS sequence"/>
</dbReference>
<reference evidence="2 3" key="1">
    <citation type="submission" date="2023-01" db="EMBL/GenBank/DDBJ databases">
        <title>Analysis of 21 Apiospora genomes using comparative genomics revels a genus with tremendous synthesis potential of carbohydrate active enzymes and secondary metabolites.</title>
        <authorList>
            <person name="Sorensen T."/>
        </authorList>
    </citation>
    <scope>NUCLEOTIDE SEQUENCE [LARGE SCALE GENOMIC DNA]</scope>
    <source>
        <strain evidence="2 3">CBS 135458</strain>
    </source>
</reference>
<dbReference type="SUPFAM" id="SSF56601">
    <property type="entry name" value="beta-lactamase/transpeptidase-like"/>
    <property type="match status" value="1"/>
</dbReference>
<dbReference type="PANTHER" id="PTHR43319">
    <property type="entry name" value="BETA-LACTAMASE-RELATED"/>
    <property type="match status" value="1"/>
</dbReference>
<dbReference type="PANTHER" id="PTHR43319:SF3">
    <property type="entry name" value="BETA-LACTAMASE-RELATED DOMAIN-CONTAINING PROTEIN"/>
    <property type="match status" value="1"/>
</dbReference>
<proteinExistence type="predicted"/>
<dbReference type="Gene3D" id="3.40.710.10">
    <property type="entry name" value="DD-peptidase/beta-lactamase superfamily"/>
    <property type="match status" value="2"/>
</dbReference>
<gene>
    <name evidence="2" type="ORF">PG994_001208</name>
</gene>
<protein>
    <submittedName>
        <fullName evidence="2">Beta-lactamase</fullName>
    </submittedName>
</protein>
<keyword evidence="3" id="KW-1185">Reference proteome</keyword>
<dbReference type="Pfam" id="PF00144">
    <property type="entry name" value="Beta-lactamase"/>
    <property type="match status" value="1"/>
</dbReference>
<name>A0ABR1WSW9_9PEZI</name>
<dbReference type="InterPro" id="IPR052907">
    <property type="entry name" value="Beta-lactamase/esterase"/>
</dbReference>
<dbReference type="RefSeq" id="XP_066720758.1">
    <property type="nucleotide sequence ID" value="XM_066852617.1"/>
</dbReference>
<comment type="caution">
    <text evidence="2">The sequence shown here is derived from an EMBL/GenBank/DDBJ whole genome shotgun (WGS) entry which is preliminary data.</text>
</comment>